<dbReference type="AlphaFoldDB" id="A0AAN6S1R8"/>
<evidence type="ECO:0000313" key="1">
    <source>
        <dbReference type="EMBL" id="KAK3936636.1"/>
    </source>
</evidence>
<dbReference type="Proteomes" id="UP001303473">
    <property type="component" value="Unassembled WGS sequence"/>
</dbReference>
<keyword evidence="2" id="KW-1185">Reference proteome</keyword>
<organism evidence="1 2">
    <name type="scientific">Diplogelasinospora grovesii</name>
    <dbReference type="NCBI Taxonomy" id="303347"/>
    <lineage>
        <taxon>Eukaryota</taxon>
        <taxon>Fungi</taxon>
        <taxon>Dikarya</taxon>
        <taxon>Ascomycota</taxon>
        <taxon>Pezizomycotina</taxon>
        <taxon>Sordariomycetes</taxon>
        <taxon>Sordariomycetidae</taxon>
        <taxon>Sordariales</taxon>
        <taxon>Diplogelasinosporaceae</taxon>
        <taxon>Diplogelasinospora</taxon>
    </lineage>
</organism>
<comment type="caution">
    <text evidence="1">The sequence shown here is derived from an EMBL/GenBank/DDBJ whole genome shotgun (WGS) entry which is preliminary data.</text>
</comment>
<reference evidence="2" key="1">
    <citation type="journal article" date="2023" name="Mol. Phylogenet. Evol.">
        <title>Genome-scale phylogeny and comparative genomics of the fungal order Sordariales.</title>
        <authorList>
            <person name="Hensen N."/>
            <person name="Bonometti L."/>
            <person name="Westerberg I."/>
            <person name="Brannstrom I.O."/>
            <person name="Guillou S."/>
            <person name="Cros-Aarteil S."/>
            <person name="Calhoun S."/>
            <person name="Haridas S."/>
            <person name="Kuo A."/>
            <person name="Mondo S."/>
            <person name="Pangilinan J."/>
            <person name="Riley R."/>
            <person name="LaButti K."/>
            <person name="Andreopoulos B."/>
            <person name="Lipzen A."/>
            <person name="Chen C."/>
            <person name="Yan M."/>
            <person name="Daum C."/>
            <person name="Ng V."/>
            <person name="Clum A."/>
            <person name="Steindorff A."/>
            <person name="Ohm R.A."/>
            <person name="Martin F."/>
            <person name="Silar P."/>
            <person name="Natvig D.O."/>
            <person name="Lalanne C."/>
            <person name="Gautier V."/>
            <person name="Ament-Velasquez S.L."/>
            <person name="Kruys A."/>
            <person name="Hutchinson M.I."/>
            <person name="Powell A.J."/>
            <person name="Barry K."/>
            <person name="Miller A.N."/>
            <person name="Grigoriev I.V."/>
            <person name="Debuchy R."/>
            <person name="Gladieux P."/>
            <person name="Hiltunen Thoren M."/>
            <person name="Johannesson H."/>
        </authorList>
    </citation>
    <scope>NUCLEOTIDE SEQUENCE [LARGE SCALE GENOMIC DNA]</scope>
    <source>
        <strain evidence="2">CBS 340.73</strain>
    </source>
</reference>
<dbReference type="EMBL" id="MU853877">
    <property type="protein sequence ID" value="KAK3936636.1"/>
    <property type="molecule type" value="Genomic_DNA"/>
</dbReference>
<sequence>MGSYECDFRKTCWAFAPHITLLDPLLDTMRLALLGEWLAATIPERHSSPSRALNKTVLRPFLCKDHTCLLINRKKRYVVMHAVSLVEFAPILAPVTSGAKLFQETFQRMARRICGFCEGHSGASEIRVVSCARMPSA</sequence>
<gene>
    <name evidence="1" type="ORF">QBC46DRAFT_411909</name>
</gene>
<name>A0AAN6S1R8_9PEZI</name>
<proteinExistence type="predicted"/>
<protein>
    <submittedName>
        <fullName evidence="1">Uncharacterized protein</fullName>
    </submittedName>
</protein>
<evidence type="ECO:0000313" key="2">
    <source>
        <dbReference type="Proteomes" id="UP001303473"/>
    </source>
</evidence>
<accession>A0AAN6S1R8</accession>